<sequence length="297" mass="33241">MGGRELAPLPHPPPAVRRRRPDRVRHGPSDPTPPPRSRLVSPPSARTRPLRRIVPSSAQVRLTVTSLDAVTDIPVTRTLDQAAEVAFEHCPPIRRIPHYIGQKHTPGWFWSATTSTLLGYESYLESQWLTLYDFDKDIVGISTQSLIFDGVGVGEVWEHTPDVFCRRSDGTALLVDVKNPRLLGHPDVLLQARRTREACEELGWDYHLVGDVEAQRFANISWLAGYRRPLYAGADLADRLIALAERPVAAEQLLSFMDEPDLAFPVLCHLLWHHRLICNLDAPLRASTAITAAKDLS</sequence>
<protein>
    <submittedName>
        <fullName evidence="2">TnsA-like heteromeric transposase endonuclease subunit</fullName>
    </submittedName>
</protein>
<dbReference type="NCBIfam" id="NF033179">
    <property type="entry name" value="TnsA_like_Actin"/>
    <property type="match status" value="1"/>
</dbReference>
<accession>A0ABX6RHJ8</accession>
<name>A0ABX6RHJ8_9ACTN</name>
<feature type="region of interest" description="Disordered" evidence="1">
    <location>
        <begin position="1"/>
        <end position="50"/>
    </location>
</feature>
<organism evidence="2 3">
    <name type="scientific">Streptomyces rutgersensis</name>
    <dbReference type="NCBI Taxonomy" id="53451"/>
    <lineage>
        <taxon>Bacteria</taxon>
        <taxon>Bacillati</taxon>
        <taxon>Actinomycetota</taxon>
        <taxon>Actinomycetes</taxon>
        <taxon>Kitasatosporales</taxon>
        <taxon>Streptomycetaceae</taxon>
        <taxon>Streptomyces</taxon>
        <taxon>Streptomyces diastaticus group</taxon>
    </lineage>
</organism>
<feature type="compositionally biased region" description="Low complexity" evidence="1">
    <location>
        <begin position="37"/>
        <end position="46"/>
    </location>
</feature>
<gene>
    <name evidence="2" type="ORF">F0345_00175</name>
</gene>
<dbReference type="Proteomes" id="UP000515764">
    <property type="component" value="Chromosome"/>
</dbReference>
<evidence type="ECO:0000256" key="1">
    <source>
        <dbReference type="SAM" id="MobiDB-lite"/>
    </source>
</evidence>
<dbReference type="EMBL" id="CP045704">
    <property type="protein sequence ID" value="QNE79724.1"/>
    <property type="molecule type" value="Genomic_DNA"/>
</dbReference>
<evidence type="ECO:0000313" key="3">
    <source>
        <dbReference type="Proteomes" id="UP000515764"/>
    </source>
</evidence>
<dbReference type="InterPro" id="IPR048000">
    <property type="entry name" value="TnsA-like"/>
</dbReference>
<keyword evidence="3" id="KW-1185">Reference proteome</keyword>
<evidence type="ECO:0000313" key="2">
    <source>
        <dbReference type="EMBL" id="QNE79724.1"/>
    </source>
</evidence>
<reference evidence="3" key="1">
    <citation type="submission" date="2019-10" db="EMBL/GenBank/DDBJ databases">
        <title>Antimicrobial potential of Antarctic Bacteria.</title>
        <authorList>
            <person name="Benaud N."/>
            <person name="Edwards R.J."/>
            <person name="Ferrari B.C."/>
        </authorList>
    </citation>
    <scope>NUCLEOTIDE SEQUENCE [LARGE SCALE GENOMIC DNA]</scope>
    <source>
        <strain evidence="3">NBH77</strain>
    </source>
</reference>
<proteinExistence type="predicted"/>